<dbReference type="Proteomes" id="UP000018208">
    <property type="component" value="Unassembled WGS sequence"/>
</dbReference>
<name>V6LT66_9EUKA</name>
<keyword evidence="4" id="KW-1185">Reference proteome</keyword>
<dbReference type="VEuPathDB" id="GiardiaDB:SS50377_27521"/>
<evidence type="ECO:0000256" key="1">
    <source>
        <dbReference type="SAM" id="MobiDB-lite"/>
    </source>
</evidence>
<proteinExistence type="predicted"/>
<dbReference type="EMBL" id="AUWU02000007">
    <property type="protein sequence ID" value="KAH0571221.1"/>
    <property type="molecule type" value="Genomic_DNA"/>
</dbReference>
<accession>V6LT66</accession>
<feature type="region of interest" description="Disordered" evidence="1">
    <location>
        <begin position="170"/>
        <end position="221"/>
    </location>
</feature>
<feature type="compositionally biased region" description="Polar residues" evidence="1">
    <location>
        <begin position="210"/>
        <end position="221"/>
    </location>
</feature>
<dbReference type="AlphaFoldDB" id="V6LT66"/>
<feature type="compositionally biased region" description="Low complexity" evidence="1">
    <location>
        <begin position="170"/>
        <end position="182"/>
    </location>
</feature>
<organism evidence="2">
    <name type="scientific">Spironucleus salmonicida</name>
    <dbReference type="NCBI Taxonomy" id="348837"/>
    <lineage>
        <taxon>Eukaryota</taxon>
        <taxon>Metamonada</taxon>
        <taxon>Diplomonadida</taxon>
        <taxon>Hexamitidae</taxon>
        <taxon>Hexamitinae</taxon>
        <taxon>Spironucleus</taxon>
    </lineage>
</organism>
<evidence type="ECO:0000313" key="2">
    <source>
        <dbReference type="EMBL" id="EST46886.1"/>
    </source>
</evidence>
<gene>
    <name evidence="2" type="ORF">SS50377_13039</name>
    <name evidence="3" type="ORF">SS50377_27521</name>
</gene>
<reference evidence="2 3" key="1">
    <citation type="journal article" date="2014" name="PLoS Genet.">
        <title>The Genome of Spironucleus salmonicida Highlights a Fish Pathogen Adapted to Fluctuating Environments.</title>
        <authorList>
            <person name="Xu F."/>
            <person name="Jerlstrom-Hultqvist J."/>
            <person name="Einarsson E."/>
            <person name="Astvaldsson A."/>
            <person name="Svard S.G."/>
            <person name="Andersson J.O."/>
        </authorList>
    </citation>
    <scope>NUCLEOTIDE SEQUENCE</scope>
    <source>
        <strain evidence="3">ATCC 50377</strain>
    </source>
</reference>
<sequence length="578" mass="66398">MYASNNYIENELYQNFLLAQISASELQNHLSSSNYNPDIVLTQFGSLLSPEFIKSTMYHSQNSALSESAIDSLQLIYSKDVIKLSKILLVHPENLICDGEVSQIQVTLEIEKLSKQGRKIDVLALLTIQESQSNLLDIVKLVIQYNLKDTQQDDNLEMFQGDSEYLTKSVKSSGWDSSSEADSVWKSDEEEQQQQSVEGWSDDDDESQKTEPNQPPENQLTEIKFYKGKKNYQNLSVQTQIFIFKILQDQPQLTTDISLTQLSLPLILSLQPDLCEKYIPQAIFQLIPQSQPINQLFEYAELLFQANLNQLSFLQFFSPFLAVSYEFRPETALEAFIVSNNINSNETIQNNAQLFVDFFKLYKIQLFDDAKYNILRQEKHAMKTAIQRYFDDDFDCGVVLFGGFQPQIQDLVQVMFLDKEDREIDFQGLIMQDLVGFSIQNQIKIAFVMQKLCSEQEIIDILYRGIDELQPVSLYKQAHLILQLKQLKKLPSVIQDKIQEEVNFLVQMSSSYKILHKSAVFEVVDMGQVTINLQYLGLGKNKKFKEIDGLQWGIEMGDGIVAIKFYENGQIGKSVLFK</sequence>
<evidence type="ECO:0000313" key="3">
    <source>
        <dbReference type="EMBL" id="KAH0571221.1"/>
    </source>
</evidence>
<dbReference type="EMBL" id="KI546057">
    <property type="protein sequence ID" value="EST46886.1"/>
    <property type="molecule type" value="Genomic_DNA"/>
</dbReference>
<evidence type="ECO:0000313" key="4">
    <source>
        <dbReference type="Proteomes" id="UP000018208"/>
    </source>
</evidence>
<protein>
    <submittedName>
        <fullName evidence="2">Uncharacterized protein</fullName>
    </submittedName>
</protein>
<reference evidence="3" key="2">
    <citation type="submission" date="2020-12" db="EMBL/GenBank/DDBJ databases">
        <title>New Spironucleus salmonicida genome in near-complete chromosomes.</title>
        <authorList>
            <person name="Xu F."/>
            <person name="Kurt Z."/>
            <person name="Jimenez-Gonzalez A."/>
            <person name="Astvaldsson A."/>
            <person name="Andersson J.O."/>
            <person name="Svard S.G."/>
        </authorList>
    </citation>
    <scope>NUCLEOTIDE SEQUENCE</scope>
    <source>
        <strain evidence="3">ATCC 50377</strain>
    </source>
</reference>